<evidence type="ECO:0000259" key="7">
    <source>
        <dbReference type="PROSITE" id="PS50059"/>
    </source>
</evidence>
<proteinExistence type="inferred from homology"/>
<gene>
    <name evidence="8" type="ORF">GBK04_14445</name>
</gene>
<dbReference type="RefSeq" id="WP_152760821.1">
    <property type="nucleotide sequence ID" value="NZ_WHLY01000002.1"/>
</dbReference>
<comment type="similarity">
    <text evidence="2 6">Belongs to the FKBP-type PPIase family.</text>
</comment>
<dbReference type="PROSITE" id="PS50059">
    <property type="entry name" value="FKBP_PPIASE"/>
    <property type="match status" value="2"/>
</dbReference>
<feature type="domain" description="PPIase FKBP-type" evidence="7">
    <location>
        <begin position="198"/>
        <end position="289"/>
    </location>
</feature>
<evidence type="ECO:0000256" key="2">
    <source>
        <dbReference type="ARBA" id="ARBA00006577"/>
    </source>
</evidence>
<comment type="caution">
    <text evidence="8">The sequence shown here is derived from an EMBL/GenBank/DDBJ whole genome shotgun (WGS) entry which is preliminary data.</text>
</comment>
<dbReference type="SUPFAM" id="SSF54534">
    <property type="entry name" value="FKBP-like"/>
    <property type="match status" value="2"/>
</dbReference>
<evidence type="ECO:0000256" key="1">
    <source>
        <dbReference type="ARBA" id="ARBA00000971"/>
    </source>
</evidence>
<dbReference type="GO" id="GO:0003755">
    <property type="term" value="F:peptidyl-prolyl cis-trans isomerase activity"/>
    <property type="evidence" value="ECO:0007669"/>
    <property type="project" value="UniProtKB-UniRule"/>
</dbReference>
<dbReference type="AlphaFoldDB" id="A0A7C9BHG5"/>
<dbReference type="Gene3D" id="3.10.50.40">
    <property type="match status" value="2"/>
</dbReference>
<name>A0A7C9BHG5_9BACT</name>
<dbReference type="PANTHER" id="PTHR43811">
    <property type="entry name" value="FKBP-TYPE PEPTIDYL-PROLYL CIS-TRANS ISOMERASE FKPA"/>
    <property type="match status" value="1"/>
</dbReference>
<dbReference type="FunFam" id="3.10.50.40:FF:000006">
    <property type="entry name" value="Peptidyl-prolyl cis-trans isomerase"/>
    <property type="match status" value="1"/>
</dbReference>
<evidence type="ECO:0000313" key="9">
    <source>
        <dbReference type="Proteomes" id="UP000479293"/>
    </source>
</evidence>
<keyword evidence="9" id="KW-1185">Reference proteome</keyword>
<reference evidence="8 9" key="1">
    <citation type="submission" date="2019-10" db="EMBL/GenBank/DDBJ databases">
        <title>Draft Genome Sequence of Cytophagaceae sp. SJW1-29.</title>
        <authorList>
            <person name="Choi A."/>
        </authorList>
    </citation>
    <scope>NUCLEOTIDE SEQUENCE [LARGE SCALE GENOMIC DNA]</scope>
    <source>
        <strain evidence="8 9">SJW1-29</strain>
    </source>
</reference>
<dbReference type="PANTHER" id="PTHR43811:SF19">
    <property type="entry name" value="39 KDA FK506-BINDING NUCLEAR PROTEIN"/>
    <property type="match status" value="1"/>
</dbReference>
<keyword evidence="4 5" id="KW-0413">Isomerase</keyword>
<dbReference type="Pfam" id="PF00254">
    <property type="entry name" value="FKBP_C"/>
    <property type="match status" value="2"/>
</dbReference>
<feature type="domain" description="PPIase FKBP-type" evidence="7">
    <location>
        <begin position="48"/>
        <end position="138"/>
    </location>
</feature>
<dbReference type="Proteomes" id="UP000479293">
    <property type="component" value="Unassembled WGS sequence"/>
</dbReference>
<dbReference type="InterPro" id="IPR046357">
    <property type="entry name" value="PPIase_dom_sf"/>
</dbReference>
<evidence type="ECO:0000313" key="8">
    <source>
        <dbReference type="EMBL" id="MPR34523.1"/>
    </source>
</evidence>
<comment type="catalytic activity">
    <reaction evidence="1 5 6">
        <text>[protein]-peptidylproline (omega=180) = [protein]-peptidylproline (omega=0)</text>
        <dbReference type="Rhea" id="RHEA:16237"/>
        <dbReference type="Rhea" id="RHEA-COMP:10747"/>
        <dbReference type="Rhea" id="RHEA-COMP:10748"/>
        <dbReference type="ChEBI" id="CHEBI:83833"/>
        <dbReference type="ChEBI" id="CHEBI:83834"/>
        <dbReference type="EC" id="5.2.1.8"/>
    </reaction>
</comment>
<protein>
    <recommendedName>
        <fullName evidence="6">Peptidyl-prolyl cis-trans isomerase</fullName>
        <ecNumber evidence="6">5.2.1.8</ecNumber>
    </recommendedName>
</protein>
<evidence type="ECO:0000256" key="3">
    <source>
        <dbReference type="ARBA" id="ARBA00023110"/>
    </source>
</evidence>
<dbReference type="InterPro" id="IPR001179">
    <property type="entry name" value="PPIase_FKBP_dom"/>
</dbReference>
<evidence type="ECO:0000256" key="4">
    <source>
        <dbReference type="ARBA" id="ARBA00023235"/>
    </source>
</evidence>
<organism evidence="8 9">
    <name type="scientific">Salmonirosea aquatica</name>
    <dbReference type="NCBI Taxonomy" id="2654236"/>
    <lineage>
        <taxon>Bacteria</taxon>
        <taxon>Pseudomonadati</taxon>
        <taxon>Bacteroidota</taxon>
        <taxon>Cytophagia</taxon>
        <taxon>Cytophagales</taxon>
        <taxon>Spirosomataceae</taxon>
        <taxon>Salmonirosea</taxon>
    </lineage>
</organism>
<keyword evidence="3 5" id="KW-0697">Rotamase</keyword>
<dbReference type="PROSITE" id="PS51257">
    <property type="entry name" value="PROKAR_LIPOPROTEIN"/>
    <property type="match status" value="1"/>
</dbReference>
<dbReference type="EMBL" id="WHLY01000002">
    <property type="protein sequence ID" value="MPR34523.1"/>
    <property type="molecule type" value="Genomic_DNA"/>
</dbReference>
<evidence type="ECO:0000256" key="6">
    <source>
        <dbReference type="RuleBase" id="RU003915"/>
    </source>
</evidence>
<evidence type="ECO:0000256" key="5">
    <source>
        <dbReference type="PROSITE-ProRule" id="PRU00277"/>
    </source>
</evidence>
<sequence length="307" mass="33272">MNLKTIGFVLGICILAASCNQHRVQVTENGLKYQFHEQNEDARKAKMGDIMSFHLVLKNSEDSVLRDTYKENMPVKLVLQQPPFKGSFEEGLAMLAKGDSATFFVSADTLFAKMMQPMPPMVKKGTDLAFTVKVLNIQTSEEFQKDQAEQGAAQKGIDAKTIDKYIADNSLQGKAQKTDSGLAYVVLSPGSGPTPKQGDVVKVHYTGKLLDGKVFDSSINNPQTQGQPIDFRVGVGMVIPGWEEGIMSMKKGEKRMLIIPSGLAYGTEGSGPIPPNSVLLFDVELIDFSTPAPGDNSGMPQQPGGLQ</sequence>
<dbReference type="EC" id="5.2.1.8" evidence="6"/>
<accession>A0A7C9BHG5</accession>